<dbReference type="EMBL" id="FRCL01000013">
    <property type="protein sequence ID" value="SHN11004.1"/>
    <property type="molecule type" value="Genomic_DNA"/>
</dbReference>
<sequence>MKSFIVILFFLSITTISYSQDTLKVDGNIKIEELPAVVIKKAGKDFSVYLPDRNPDLKVRNLEDKFIAYDLGKDYEGYENYLVIMETKSGSLSATYNENGKLTRVVEKYQNVKLPSSVVYSVYKAFPGWQIINDKYLYSQEEGDVVKKEYNLKIKKDKETRKLVVSADGEIMKGK</sequence>
<accession>A0A1M7P3A0</accession>
<name>A0A1M7P3A0_9FLAO</name>
<dbReference type="OrthoDB" id="1428473at2"/>
<dbReference type="Proteomes" id="UP000184092">
    <property type="component" value="Unassembled WGS sequence"/>
</dbReference>
<gene>
    <name evidence="1" type="ORF">SAMN05216269_11389</name>
</gene>
<proteinExistence type="predicted"/>
<evidence type="ECO:0000313" key="1">
    <source>
        <dbReference type="EMBL" id="SHN11004.1"/>
    </source>
</evidence>
<dbReference type="STRING" id="178356.SAMN05216269_11389"/>
<protein>
    <recommendedName>
        <fullName evidence="3">Beta-lactamase-inhibitor-like, PepSY-like</fullName>
    </recommendedName>
</protein>
<dbReference type="AlphaFoldDB" id="A0A1M7P3A0"/>
<organism evidence="1 2">
    <name type="scientific">Flavobacterium xinjiangense</name>
    <dbReference type="NCBI Taxonomy" id="178356"/>
    <lineage>
        <taxon>Bacteria</taxon>
        <taxon>Pseudomonadati</taxon>
        <taxon>Bacteroidota</taxon>
        <taxon>Flavobacteriia</taxon>
        <taxon>Flavobacteriales</taxon>
        <taxon>Flavobacteriaceae</taxon>
        <taxon>Flavobacterium</taxon>
    </lineage>
</organism>
<keyword evidence="2" id="KW-1185">Reference proteome</keyword>
<reference evidence="2" key="1">
    <citation type="submission" date="2016-11" db="EMBL/GenBank/DDBJ databases">
        <authorList>
            <person name="Varghese N."/>
            <person name="Submissions S."/>
        </authorList>
    </citation>
    <scope>NUCLEOTIDE SEQUENCE [LARGE SCALE GENOMIC DNA]</scope>
    <source>
        <strain evidence="2">CGMCC 1.2749</strain>
    </source>
</reference>
<evidence type="ECO:0008006" key="3">
    <source>
        <dbReference type="Google" id="ProtNLM"/>
    </source>
</evidence>
<dbReference type="RefSeq" id="WP_073210585.1">
    <property type="nucleotide sequence ID" value="NZ_FRCL01000013.1"/>
</dbReference>
<dbReference type="SUPFAM" id="SSF160574">
    <property type="entry name" value="BT0923-like"/>
    <property type="match status" value="1"/>
</dbReference>
<evidence type="ECO:0000313" key="2">
    <source>
        <dbReference type="Proteomes" id="UP000184092"/>
    </source>
</evidence>